<protein>
    <submittedName>
        <fullName evidence="3">CIR protein PIR protein</fullName>
    </submittedName>
</protein>
<gene>
    <name evidence="3" type="ORF">PVPCR_0400110</name>
</gene>
<organism evidence="3 4">
    <name type="scientific">Plasmodium vinckei petteri</name>
    <dbReference type="NCBI Taxonomy" id="138298"/>
    <lineage>
        <taxon>Eukaryota</taxon>
        <taxon>Sar</taxon>
        <taxon>Alveolata</taxon>
        <taxon>Apicomplexa</taxon>
        <taxon>Aconoidasida</taxon>
        <taxon>Haemosporida</taxon>
        <taxon>Plasmodiidae</taxon>
        <taxon>Plasmodium</taxon>
        <taxon>Plasmodium (Vinckeia)</taxon>
    </lineage>
</organism>
<feature type="transmembrane region" description="Helical" evidence="2">
    <location>
        <begin position="270"/>
        <end position="291"/>
    </location>
</feature>
<evidence type="ECO:0000256" key="2">
    <source>
        <dbReference type="SAM" id="Phobius"/>
    </source>
</evidence>
<evidence type="ECO:0000256" key="1">
    <source>
        <dbReference type="SAM" id="MobiDB-lite"/>
    </source>
</evidence>
<keyword evidence="2" id="KW-0472">Membrane</keyword>
<proteinExistence type="predicted"/>
<dbReference type="EMBL" id="LR865409">
    <property type="protein sequence ID" value="CAD2097390.1"/>
    <property type="molecule type" value="Genomic_DNA"/>
</dbReference>
<dbReference type="OrthoDB" id="372865at2759"/>
<dbReference type="Pfam" id="PF06022">
    <property type="entry name" value="Cir_Bir_Yir"/>
    <property type="match status" value="1"/>
</dbReference>
<dbReference type="AlphaFoldDB" id="A0A6V7SE93"/>
<keyword evidence="2" id="KW-1133">Transmembrane helix</keyword>
<dbReference type="NCBIfam" id="TIGR01590">
    <property type="entry name" value="yir-bir-cir_Pla"/>
    <property type="match status" value="1"/>
</dbReference>
<dbReference type="VEuPathDB" id="PlasmoDB:PVPCR_0400110"/>
<accession>A0A6V7SE93</accession>
<reference evidence="3 4" key="1">
    <citation type="submission" date="2020-08" db="EMBL/GenBank/DDBJ databases">
        <authorList>
            <person name="Ramaprasad A."/>
        </authorList>
    </citation>
    <scope>NUCLEOTIDE SEQUENCE [LARGE SCALE GENOMIC DNA]</scope>
</reference>
<keyword evidence="4" id="KW-1185">Reference proteome</keyword>
<evidence type="ECO:0000313" key="3">
    <source>
        <dbReference type="EMBL" id="CAD2097390.1"/>
    </source>
</evidence>
<feature type="region of interest" description="Disordered" evidence="1">
    <location>
        <begin position="227"/>
        <end position="247"/>
    </location>
</feature>
<keyword evidence="2" id="KW-0812">Transmembrane</keyword>
<evidence type="ECO:0000313" key="4">
    <source>
        <dbReference type="Proteomes" id="UP000515268"/>
    </source>
</evidence>
<sequence>MAPYSIEDLYRDINKIDDYFYESTTGYLIVPKNSRLIHKYCHYGNTSGNCNGYFEMTSSGLIHLLKKLKDTHRLEDDKLSEYAILWLIYKLNVQTKRKFANLNDFYNSYIVNNKCYNDKIKGDNSLTYKEIIDKKKDLMNINNKEISKFNIPFYILFDLYNTVYDEYVNCTYKSNYAKIFVDKFKEINKDSNNIEESLYNKLLSTLSDDYNKLKKIYHNKKCTSFPSIPQIEPKKKPSENPAANSGKVSEQMLVETPKVTSSSSSISTTLIPALSIFSIIPVFLGIAYKYSLFGIDKLFQRQYLRKKLKKVKRKMKLNI</sequence>
<name>A0A6V7SE93_PLAVN</name>
<dbReference type="InterPro" id="IPR006477">
    <property type="entry name" value="Yir_bir_cir"/>
</dbReference>
<dbReference type="Proteomes" id="UP000515268">
    <property type="component" value="Chromosome PVPCR_04"/>
</dbReference>